<feature type="domain" description="Aerobactin siderophore biosynthesis IucA/IucC-like C-terminal" evidence="2">
    <location>
        <begin position="495"/>
        <end position="659"/>
    </location>
</feature>
<reference evidence="3 4" key="1">
    <citation type="journal article" date="2019" name="Int. J. Syst. Evol. Microbiol.">
        <title>The Global Catalogue of Microorganisms (GCM) 10K type strain sequencing project: providing services to taxonomists for standard genome sequencing and annotation.</title>
        <authorList>
            <consortium name="The Broad Institute Genomics Platform"/>
            <consortium name="The Broad Institute Genome Sequencing Center for Infectious Disease"/>
            <person name="Wu L."/>
            <person name="Ma J."/>
        </authorList>
    </citation>
    <scope>NUCLEOTIDE SEQUENCE [LARGE SCALE GENOMIC DNA]</scope>
    <source>
        <strain evidence="3 4">CGMCC 1.3240</strain>
    </source>
</reference>
<evidence type="ECO:0000313" key="4">
    <source>
        <dbReference type="Proteomes" id="UP001596312"/>
    </source>
</evidence>
<dbReference type="PANTHER" id="PTHR34384">
    <property type="entry name" value="L-2,3-DIAMINOPROPANOATE--CITRATE LIGASE"/>
    <property type="match status" value="1"/>
</dbReference>
<proteinExistence type="predicted"/>
<name>A0ABD5V3A7_9EURY</name>
<protein>
    <submittedName>
        <fullName evidence="3">IucA/IucC family protein</fullName>
    </submittedName>
</protein>
<dbReference type="InterPro" id="IPR007310">
    <property type="entry name" value="Aerobactin_biosyn_IucA/IucC_N"/>
</dbReference>
<dbReference type="EMBL" id="JBHSXQ010000001">
    <property type="protein sequence ID" value="MFC6903705.1"/>
    <property type="molecule type" value="Genomic_DNA"/>
</dbReference>
<sequence length="672" mass="72010">MSTPAPTPTVLTDAERAVLGAATAYARRHDLATPPEEAYLSALPDARRGILGRFVGGLFRDAPDGLPTPITLPADDPTVPADAPAPLGEVGGDCPFTGIDLPDGTRSVRALALPESGTVLLASVAAEHGYGRLAFAGPLFLWHDDTTDPVDHPAELVPLLEREGAFADADQARLIEEELEESVANLAFARLAGDVWEADCADVASVAGLTERVAGADPVASLERVAREGHPFHHGAKIRRGMDAGAALAYAPEFTDRIDVRFAAVDVDYTKRETAGGRQLTERLFSLFDGLGEALEDATPAGRSPGEYAVIPVHPWQFARVFPDRYREALADGRVLALDYAHPATPLSNLRTVVPHASDRTGPGPHPHLKLAIEVRTTNATRTLSPQAVHNGPRVTAVLREIAGDLEGGLGFLDEHAATCYHAPGGPHPAGEAYDDARSLSGLLRANPHGHPLVGDALPVSGSSLIARSPASGRPVVADVVAEYRESTGRGVEGFLEEYVACVIPDQLRLLSKWGIALESHAQNSLVAFDSGRPAAALVRDFGGVRVHADRLAEHDLAVETYPDSDVRADDERDCYRKLYYALFQNHLSELIVALVGSTGIDEERCWGIVRAQCERTFDELRADPAIPDGRVERDREALFAEPAEHKALTAMRLGGKRHEYAIARVPNPLAR</sequence>
<evidence type="ECO:0000259" key="1">
    <source>
        <dbReference type="Pfam" id="PF04183"/>
    </source>
</evidence>
<keyword evidence="4" id="KW-1185">Reference proteome</keyword>
<dbReference type="Pfam" id="PF04183">
    <property type="entry name" value="IucA_IucC"/>
    <property type="match status" value="1"/>
</dbReference>
<feature type="domain" description="Aerobactin siderophore biosynthesis IucA/IucC N-terminal" evidence="1">
    <location>
        <begin position="220"/>
        <end position="463"/>
    </location>
</feature>
<dbReference type="PANTHER" id="PTHR34384:SF5">
    <property type="entry name" value="L-2,3-DIAMINOPROPANOATE--CITRATE LIGASE"/>
    <property type="match status" value="1"/>
</dbReference>
<dbReference type="InterPro" id="IPR022770">
    <property type="entry name" value="IucA/IucC-like_C"/>
</dbReference>
<dbReference type="GO" id="GO:0016881">
    <property type="term" value="F:acid-amino acid ligase activity"/>
    <property type="evidence" value="ECO:0007669"/>
    <property type="project" value="UniProtKB-ARBA"/>
</dbReference>
<dbReference type="Proteomes" id="UP001596312">
    <property type="component" value="Unassembled WGS sequence"/>
</dbReference>
<dbReference type="Pfam" id="PF06276">
    <property type="entry name" value="FhuF"/>
    <property type="match status" value="1"/>
</dbReference>
<evidence type="ECO:0000259" key="2">
    <source>
        <dbReference type="Pfam" id="PF06276"/>
    </source>
</evidence>
<evidence type="ECO:0000313" key="3">
    <source>
        <dbReference type="EMBL" id="MFC6903705.1"/>
    </source>
</evidence>
<dbReference type="RefSeq" id="WP_340602196.1">
    <property type="nucleotide sequence ID" value="NZ_JBBMXV010000001.1"/>
</dbReference>
<dbReference type="AlphaFoldDB" id="A0ABD5V3A7"/>
<dbReference type="Gene3D" id="1.10.510.40">
    <property type="match status" value="1"/>
</dbReference>
<comment type="caution">
    <text evidence="3">The sequence shown here is derived from an EMBL/GenBank/DDBJ whole genome shotgun (WGS) entry which is preliminary data.</text>
</comment>
<accession>A0ABD5V3A7</accession>
<gene>
    <name evidence="3" type="ORF">ACFQGH_00675</name>
</gene>
<organism evidence="3 4">
    <name type="scientific">Halalkalicoccus tibetensis</name>
    <dbReference type="NCBI Taxonomy" id="175632"/>
    <lineage>
        <taxon>Archaea</taxon>
        <taxon>Methanobacteriati</taxon>
        <taxon>Methanobacteriota</taxon>
        <taxon>Stenosarchaea group</taxon>
        <taxon>Halobacteria</taxon>
        <taxon>Halobacteriales</taxon>
        <taxon>Halococcaceae</taxon>
        <taxon>Halalkalicoccus</taxon>
    </lineage>
</organism>
<dbReference type="InterPro" id="IPR037455">
    <property type="entry name" value="LucA/IucC-like"/>
</dbReference>